<sequence length="210" mass="22043">MKKTLLSVAAMLIAGLSFGQVKWGVVAGPNFSSVTQKYAGDKETSSLLVGVRAGITADLPLADEFFIGTGLLYAGKGGKNKDNSDFKTTLSYLQLPILFTYKPQVGTGNLVLGVGPYLAYGLGGKHKGGIGNLSGDLKAFDDESGAYKLSRFDAGAGIQVGYELPQGLYFGLNTDLGLVNVASEKEIAGEDFSWKNTSFGVSVGYKFGGR</sequence>
<dbReference type="Proteomes" id="UP000316778">
    <property type="component" value="Unassembled WGS sequence"/>
</dbReference>
<dbReference type="OrthoDB" id="1011748at2"/>
<evidence type="ECO:0000259" key="2">
    <source>
        <dbReference type="Pfam" id="PF13568"/>
    </source>
</evidence>
<dbReference type="InterPro" id="IPR025665">
    <property type="entry name" value="Beta-barrel_OMP_2"/>
</dbReference>
<feature type="signal peptide" evidence="1">
    <location>
        <begin position="1"/>
        <end position="19"/>
    </location>
</feature>
<evidence type="ECO:0000256" key="1">
    <source>
        <dbReference type="SAM" id="SignalP"/>
    </source>
</evidence>
<dbReference type="Pfam" id="PF13568">
    <property type="entry name" value="OMP_b-brl_2"/>
    <property type="match status" value="1"/>
</dbReference>
<organism evidence="3 4">
    <name type="scientific">Chitinophaga japonensis</name>
    <name type="common">Flexibacter japonensis</name>
    <dbReference type="NCBI Taxonomy" id="104662"/>
    <lineage>
        <taxon>Bacteria</taxon>
        <taxon>Pseudomonadati</taxon>
        <taxon>Bacteroidota</taxon>
        <taxon>Chitinophagia</taxon>
        <taxon>Chitinophagales</taxon>
        <taxon>Chitinophagaceae</taxon>
        <taxon>Chitinophaga</taxon>
    </lineage>
</organism>
<protein>
    <submittedName>
        <fullName evidence="3">Outer membrane protein with beta-barrel domain</fullName>
    </submittedName>
</protein>
<evidence type="ECO:0000313" key="4">
    <source>
        <dbReference type="Proteomes" id="UP000316778"/>
    </source>
</evidence>
<gene>
    <name evidence="3" type="ORF">LX66_1224</name>
</gene>
<dbReference type="RefSeq" id="WP_145710975.1">
    <property type="nucleotide sequence ID" value="NZ_BAAAFY010000001.1"/>
</dbReference>
<evidence type="ECO:0000313" key="3">
    <source>
        <dbReference type="EMBL" id="TWI91843.1"/>
    </source>
</evidence>
<accession>A0A562TEN2</accession>
<feature type="domain" description="Outer membrane protein beta-barrel" evidence="2">
    <location>
        <begin position="20"/>
        <end position="181"/>
    </location>
</feature>
<keyword evidence="1" id="KW-0732">Signal</keyword>
<reference evidence="3 4" key="1">
    <citation type="journal article" date="2013" name="Stand. Genomic Sci.">
        <title>Genomic Encyclopedia of Type Strains, Phase I: The one thousand microbial genomes (KMG-I) project.</title>
        <authorList>
            <person name="Kyrpides N.C."/>
            <person name="Woyke T."/>
            <person name="Eisen J.A."/>
            <person name="Garrity G."/>
            <person name="Lilburn T.G."/>
            <person name="Beck B.J."/>
            <person name="Whitman W.B."/>
            <person name="Hugenholtz P."/>
            <person name="Klenk H.P."/>
        </authorList>
    </citation>
    <scope>NUCLEOTIDE SEQUENCE [LARGE SCALE GENOMIC DNA]</scope>
    <source>
        <strain evidence="3 4">DSM 13484</strain>
    </source>
</reference>
<comment type="caution">
    <text evidence="3">The sequence shown here is derived from an EMBL/GenBank/DDBJ whole genome shotgun (WGS) entry which is preliminary data.</text>
</comment>
<dbReference type="AlphaFoldDB" id="A0A562TEN2"/>
<feature type="chain" id="PRO_5021717456" evidence="1">
    <location>
        <begin position="20"/>
        <end position="210"/>
    </location>
</feature>
<name>A0A562TEN2_CHIJA</name>
<dbReference type="EMBL" id="VLLG01000002">
    <property type="protein sequence ID" value="TWI91843.1"/>
    <property type="molecule type" value="Genomic_DNA"/>
</dbReference>
<keyword evidence="4" id="KW-1185">Reference proteome</keyword>
<proteinExistence type="predicted"/>